<evidence type="ECO:0000313" key="3">
    <source>
        <dbReference type="Proteomes" id="UP000794436"/>
    </source>
</evidence>
<organism evidence="2 3">
    <name type="scientific">Pythium oligandrum</name>
    <name type="common">Mycoparasitic fungus</name>
    <dbReference type="NCBI Taxonomy" id="41045"/>
    <lineage>
        <taxon>Eukaryota</taxon>
        <taxon>Sar</taxon>
        <taxon>Stramenopiles</taxon>
        <taxon>Oomycota</taxon>
        <taxon>Peronosporomycetes</taxon>
        <taxon>Pythiales</taxon>
        <taxon>Pythiaceae</taxon>
        <taxon>Pythium</taxon>
    </lineage>
</organism>
<accession>A0A8K1C796</accession>
<comment type="caution">
    <text evidence="2">The sequence shown here is derived from an EMBL/GenBank/DDBJ whole genome shotgun (WGS) entry which is preliminary data.</text>
</comment>
<gene>
    <name evidence="2" type="ORF">Poli38472_013321</name>
</gene>
<dbReference type="OrthoDB" id="116826at2759"/>
<feature type="region of interest" description="Disordered" evidence="1">
    <location>
        <begin position="34"/>
        <end position="58"/>
    </location>
</feature>
<reference evidence="2" key="1">
    <citation type="submission" date="2019-03" db="EMBL/GenBank/DDBJ databases">
        <title>Long read genome sequence of the mycoparasitic Pythium oligandrum ATCC 38472 isolated from sugarbeet rhizosphere.</title>
        <authorList>
            <person name="Gaulin E."/>
        </authorList>
    </citation>
    <scope>NUCLEOTIDE SEQUENCE</scope>
    <source>
        <strain evidence="2">ATCC 38472_TT</strain>
    </source>
</reference>
<evidence type="ECO:0000256" key="1">
    <source>
        <dbReference type="SAM" id="MobiDB-lite"/>
    </source>
</evidence>
<dbReference type="EMBL" id="SPLM01000113">
    <property type="protein sequence ID" value="TMW57847.1"/>
    <property type="molecule type" value="Genomic_DNA"/>
</dbReference>
<keyword evidence="3" id="KW-1185">Reference proteome</keyword>
<dbReference type="Proteomes" id="UP000794436">
    <property type="component" value="Unassembled WGS sequence"/>
</dbReference>
<dbReference type="AlphaFoldDB" id="A0A8K1C796"/>
<feature type="compositionally biased region" description="Basic and acidic residues" evidence="1">
    <location>
        <begin position="44"/>
        <end position="57"/>
    </location>
</feature>
<proteinExistence type="predicted"/>
<sequence>MGVMLVNTIGVLPPIAEKQKALARASKAEMKRVHPLNDNGSGDLSHDKKCPCYHEESEPVSEEAMQKRSLWRKILGKGPKCRCAKIESERRIGKLEISDEYVGFISVRVSGKRIPYTREMHKRRRQLLNKMEAISE</sequence>
<protein>
    <submittedName>
        <fullName evidence="2">Uncharacterized protein</fullName>
    </submittedName>
</protein>
<evidence type="ECO:0000313" key="2">
    <source>
        <dbReference type="EMBL" id="TMW57847.1"/>
    </source>
</evidence>
<name>A0A8K1C796_PYTOL</name>